<dbReference type="EMBL" id="QZWG01000004">
    <property type="protein sequence ID" value="RZC15164.1"/>
    <property type="molecule type" value="Genomic_DNA"/>
</dbReference>
<proteinExistence type="predicted"/>
<protein>
    <submittedName>
        <fullName evidence="1">17.6 kDa class II heat shock protein</fullName>
    </submittedName>
</protein>
<name>A0A445KW13_GLYSO</name>
<dbReference type="AlphaFoldDB" id="A0A445KW13"/>
<gene>
    <name evidence="1" type="ORF">D0Y65_008856</name>
</gene>
<keyword evidence="2" id="KW-1185">Reference proteome</keyword>
<dbReference type="Proteomes" id="UP000289340">
    <property type="component" value="Chromosome 4"/>
</dbReference>
<comment type="caution">
    <text evidence="1">The sequence shown here is derived from an EMBL/GenBank/DDBJ whole genome shotgun (WGS) entry which is preliminary data.</text>
</comment>
<accession>A0A445KW13</accession>
<evidence type="ECO:0000313" key="2">
    <source>
        <dbReference type="Proteomes" id="UP000289340"/>
    </source>
</evidence>
<evidence type="ECO:0000313" key="1">
    <source>
        <dbReference type="EMBL" id="RZC15164.1"/>
    </source>
</evidence>
<sequence length="70" mass="7747">MDIRNVGLDSTVLSILEDMLDLAEEPEKEKGKSNPSRAYVRDAKAMAAATPADVAEYPNCYVFVVDMPQR</sequence>
<organism evidence="1 2">
    <name type="scientific">Glycine soja</name>
    <name type="common">Wild soybean</name>
    <dbReference type="NCBI Taxonomy" id="3848"/>
    <lineage>
        <taxon>Eukaryota</taxon>
        <taxon>Viridiplantae</taxon>
        <taxon>Streptophyta</taxon>
        <taxon>Embryophyta</taxon>
        <taxon>Tracheophyta</taxon>
        <taxon>Spermatophyta</taxon>
        <taxon>Magnoliopsida</taxon>
        <taxon>eudicotyledons</taxon>
        <taxon>Gunneridae</taxon>
        <taxon>Pentapetalae</taxon>
        <taxon>rosids</taxon>
        <taxon>fabids</taxon>
        <taxon>Fabales</taxon>
        <taxon>Fabaceae</taxon>
        <taxon>Papilionoideae</taxon>
        <taxon>50 kb inversion clade</taxon>
        <taxon>NPAAA clade</taxon>
        <taxon>indigoferoid/millettioid clade</taxon>
        <taxon>Phaseoleae</taxon>
        <taxon>Glycine</taxon>
        <taxon>Glycine subgen. Soja</taxon>
    </lineage>
</organism>
<keyword evidence="1" id="KW-0346">Stress response</keyword>
<reference evidence="1 2" key="1">
    <citation type="submission" date="2018-09" db="EMBL/GenBank/DDBJ databases">
        <title>A high-quality reference genome of wild soybean provides a powerful tool to mine soybean genomes.</title>
        <authorList>
            <person name="Xie M."/>
            <person name="Chung C.Y.L."/>
            <person name="Li M.-W."/>
            <person name="Wong F.-L."/>
            <person name="Chan T.-F."/>
            <person name="Lam H.-M."/>
        </authorList>
    </citation>
    <scope>NUCLEOTIDE SEQUENCE [LARGE SCALE GENOMIC DNA]</scope>
    <source>
        <strain evidence="2">cv. W05</strain>
        <tissue evidence="1">Hypocotyl of etiolated seedlings</tissue>
    </source>
</reference>
<dbReference type="SMR" id="A0A445KW13"/>